<feature type="compositionally biased region" description="Basic and acidic residues" evidence="1">
    <location>
        <begin position="22"/>
        <end position="31"/>
    </location>
</feature>
<reference evidence="2" key="1">
    <citation type="journal article" date="2020" name="Stud. Mycol.">
        <title>101 Dothideomycetes genomes: a test case for predicting lifestyles and emergence of pathogens.</title>
        <authorList>
            <person name="Haridas S."/>
            <person name="Albert R."/>
            <person name="Binder M."/>
            <person name="Bloem J."/>
            <person name="Labutti K."/>
            <person name="Salamov A."/>
            <person name="Andreopoulos B."/>
            <person name="Baker S."/>
            <person name="Barry K."/>
            <person name="Bills G."/>
            <person name="Bluhm B."/>
            <person name="Cannon C."/>
            <person name="Castanera R."/>
            <person name="Culley D."/>
            <person name="Daum C."/>
            <person name="Ezra D."/>
            <person name="Gonzalez J."/>
            <person name="Henrissat B."/>
            <person name="Kuo A."/>
            <person name="Liang C."/>
            <person name="Lipzen A."/>
            <person name="Lutzoni F."/>
            <person name="Magnuson J."/>
            <person name="Mondo S."/>
            <person name="Nolan M."/>
            <person name="Ohm R."/>
            <person name="Pangilinan J."/>
            <person name="Park H.-J."/>
            <person name="Ramirez L."/>
            <person name="Alfaro M."/>
            <person name="Sun H."/>
            <person name="Tritt A."/>
            <person name="Yoshinaga Y."/>
            <person name="Zwiers L.-H."/>
            <person name="Turgeon B."/>
            <person name="Goodwin S."/>
            <person name="Spatafora J."/>
            <person name="Crous P."/>
            <person name="Grigoriev I."/>
        </authorList>
    </citation>
    <scope>NUCLEOTIDE SEQUENCE</scope>
    <source>
        <strain evidence="2">ATCC 16933</strain>
    </source>
</reference>
<evidence type="ECO:0000313" key="2">
    <source>
        <dbReference type="EMBL" id="KAF2452284.1"/>
    </source>
</evidence>
<keyword evidence="3" id="KW-1185">Reference proteome</keyword>
<gene>
    <name evidence="2" type="ORF">BDY21DRAFT_359674</name>
</gene>
<organism evidence="2 3">
    <name type="scientific">Lineolata rhizophorae</name>
    <dbReference type="NCBI Taxonomy" id="578093"/>
    <lineage>
        <taxon>Eukaryota</taxon>
        <taxon>Fungi</taxon>
        <taxon>Dikarya</taxon>
        <taxon>Ascomycota</taxon>
        <taxon>Pezizomycotina</taxon>
        <taxon>Dothideomycetes</taxon>
        <taxon>Dothideomycetes incertae sedis</taxon>
        <taxon>Lineolatales</taxon>
        <taxon>Lineolataceae</taxon>
        <taxon>Lineolata</taxon>
    </lineage>
</organism>
<name>A0A6A6NLS8_9PEZI</name>
<protein>
    <submittedName>
        <fullName evidence="2">Uncharacterized protein</fullName>
    </submittedName>
</protein>
<sequence>MGDGGGVESVRKDDEVASETQRSTREEKVELDADADIWFTDDEDVTSSRHGSESRVSLMKSRGPLHDRLRQVLAEGSGRNADGESSSHHTGHTSYRTARETLPPAEGQVSEAPSSAATSPDGIEKRECKCDHVSYEEVRKVNELKGQVEAMRRALEGLGVRLD</sequence>
<accession>A0A6A6NLS8</accession>
<dbReference type="EMBL" id="MU001713">
    <property type="protein sequence ID" value="KAF2452284.1"/>
    <property type="molecule type" value="Genomic_DNA"/>
</dbReference>
<evidence type="ECO:0000313" key="3">
    <source>
        <dbReference type="Proteomes" id="UP000799766"/>
    </source>
</evidence>
<dbReference type="AlphaFoldDB" id="A0A6A6NLS8"/>
<proteinExistence type="predicted"/>
<evidence type="ECO:0000256" key="1">
    <source>
        <dbReference type="SAM" id="MobiDB-lite"/>
    </source>
</evidence>
<feature type="region of interest" description="Disordered" evidence="1">
    <location>
        <begin position="1"/>
        <end position="127"/>
    </location>
</feature>
<dbReference type="Proteomes" id="UP000799766">
    <property type="component" value="Unassembled WGS sequence"/>
</dbReference>
<feature type="compositionally biased region" description="Acidic residues" evidence="1">
    <location>
        <begin position="32"/>
        <end position="45"/>
    </location>
</feature>